<dbReference type="InterPro" id="IPR045006">
    <property type="entry name" value="CHLI-like"/>
</dbReference>
<dbReference type="EMBL" id="DXAM01000098">
    <property type="protein sequence ID" value="HJA04622.1"/>
    <property type="molecule type" value="Genomic_DNA"/>
</dbReference>
<dbReference type="PANTHER" id="PTHR32039">
    <property type="entry name" value="MAGNESIUM-CHELATASE SUBUNIT CHLI"/>
    <property type="match status" value="1"/>
</dbReference>
<sequence length="511" mass="53579">MIVVRTWAVALTGLSGELIEVEADITQHRPDFRLIGMPDKALGEAVRRVTNACENSGLALPDRRLTVNLSPASLPKQGSGFDLAVALAALATDGRLDPASLARTVHIGELGLDGRVRAVAGVLPSVIAAVRSGRDRVVVPAANAEEARLVGGADVIAVRTLAEAARLHGAEIDDQVIDAIEPPEVRPSAPLAERDPGDLADVVGQPEAVDALLVAAAGGHHLMMSGPPGAGKTMLARRLPGILPELDDEAALEVASVRSLSGQAVSSLSRVPPFEAPHHSATLAALVGGGSRRASPGAIARASRGVLFIDEVAEAPRSLLDALRQPLEHGAISIHRAGFTARFPARFQLVLAMNPCPCGEFGVSGGTCTCSPADVRRYAGKISGPLRDRVDIDLRLQRVSHLGDDAGRRVSSADARARVAEARRRAAHRLAETPWRTNAEATGPWLRDGPHALTGPARRTLESALSRGLLTLRAHDRVLRVAWTIADLAQRPAPTAADVGRALFLKKGVSA</sequence>
<dbReference type="InterPro" id="IPR014721">
    <property type="entry name" value="Ribsml_uS5_D2-typ_fold_subgr"/>
</dbReference>
<dbReference type="NCBIfam" id="TIGR00368">
    <property type="entry name" value="YifB family Mg chelatase-like AAA ATPase"/>
    <property type="match status" value="1"/>
</dbReference>
<dbReference type="Pfam" id="PF13541">
    <property type="entry name" value="ChlI"/>
    <property type="match status" value="1"/>
</dbReference>
<keyword evidence="3" id="KW-0067">ATP-binding</keyword>
<dbReference type="Pfam" id="PF01078">
    <property type="entry name" value="Mg_chelatase"/>
    <property type="match status" value="1"/>
</dbReference>
<dbReference type="Pfam" id="PF13335">
    <property type="entry name" value="Mg_chelatase_C"/>
    <property type="match status" value="1"/>
</dbReference>
<dbReference type="Proteomes" id="UP000824220">
    <property type="component" value="Unassembled WGS sequence"/>
</dbReference>
<protein>
    <submittedName>
        <fullName evidence="5">YifB family Mg chelatase-like AAA ATPase</fullName>
    </submittedName>
</protein>
<feature type="domain" description="MCM C-terminal AAA(+) ATPase" evidence="4">
    <location>
        <begin position="290"/>
        <end position="355"/>
    </location>
</feature>
<dbReference type="InterPro" id="IPR025158">
    <property type="entry name" value="Mg_chelat-rel_C"/>
</dbReference>
<reference evidence="5" key="2">
    <citation type="submission" date="2021-04" db="EMBL/GenBank/DDBJ databases">
        <authorList>
            <person name="Gilroy R."/>
        </authorList>
    </citation>
    <scope>NUCLEOTIDE SEQUENCE</scope>
    <source>
        <strain evidence="5">ChiHjej8B7-3636</strain>
    </source>
</reference>
<dbReference type="PRINTS" id="PR01657">
    <property type="entry name" value="MCMFAMILY"/>
</dbReference>
<organism evidence="5 6">
    <name type="scientific">Candidatus Microbacterium stercoravium</name>
    <dbReference type="NCBI Taxonomy" id="2838697"/>
    <lineage>
        <taxon>Bacteria</taxon>
        <taxon>Bacillati</taxon>
        <taxon>Actinomycetota</taxon>
        <taxon>Actinomycetes</taxon>
        <taxon>Micrococcales</taxon>
        <taxon>Microbacteriaceae</taxon>
        <taxon>Microbacterium</taxon>
    </lineage>
</organism>
<evidence type="ECO:0000313" key="5">
    <source>
        <dbReference type="EMBL" id="HJA04622.1"/>
    </source>
</evidence>
<name>A0A9D2KI91_9MICO</name>
<dbReference type="InterPro" id="IPR000523">
    <property type="entry name" value="Mg_chelatse_chII-like_cat_dom"/>
</dbReference>
<dbReference type="PANTHER" id="PTHR32039:SF7">
    <property type="entry name" value="COMPETENCE PROTEIN COMM"/>
    <property type="match status" value="1"/>
</dbReference>
<comment type="similarity">
    <text evidence="1">Belongs to the Mg-chelatase subunits D/I family. ComM subfamily.</text>
</comment>
<dbReference type="SMART" id="SM00382">
    <property type="entry name" value="AAA"/>
    <property type="match status" value="1"/>
</dbReference>
<dbReference type="PROSITE" id="PS50051">
    <property type="entry name" value="MCM_2"/>
    <property type="match status" value="1"/>
</dbReference>
<accession>A0A9D2KI91</accession>
<gene>
    <name evidence="5" type="ORF">H9800_07135</name>
</gene>
<keyword evidence="2" id="KW-0547">Nucleotide-binding</keyword>
<dbReference type="InterPro" id="IPR003593">
    <property type="entry name" value="AAA+_ATPase"/>
</dbReference>
<dbReference type="InterPro" id="IPR027417">
    <property type="entry name" value="P-loop_NTPase"/>
</dbReference>
<evidence type="ECO:0000313" key="6">
    <source>
        <dbReference type="Proteomes" id="UP000824220"/>
    </source>
</evidence>
<evidence type="ECO:0000256" key="3">
    <source>
        <dbReference type="ARBA" id="ARBA00022840"/>
    </source>
</evidence>
<dbReference type="Gene3D" id="3.30.230.10">
    <property type="match status" value="1"/>
</dbReference>
<dbReference type="SUPFAM" id="SSF52540">
    <property type="entry name" value="P-loop containing nucleoside triphosphate hydrolases"/>
    <property type="match status" value="1"/>
</dbReference>
<dbReference type="Gene3D" id="3.40.50.300">
    <property type="entry name" value="P-loop containing nucleotide triphosphate hydrolases"/>
    <property type="match status" value="1"/>
</dbReference>
<dbReference type="AlphaFoldDB" id="A0A9D2KI91"/>
<comment type="caution">
    <text evidence="5">The sequence shown here is derived from an EMBL/GenBank/DDBJ whole genome shotgun (WGS) entry which is preliminary data.</text>
</comment>
<reference evidence="5" key="1">
    <citation type="journal article" date="2021" name="PeerJ">
        <title>Extensive microbial diversity within the chicken gut microbiome revealed by metagenomics and culture.</title>
        <authorList>
            <person name="Gilroy R."/>
            <person name="Ravi A."/>
            <person name="Getino M."/>
            <person name="Pursley I."/>
            <person name="Horton D.L."/>
            <person name="Alikhan N.F."/>
            <person name="Baker D."/>
            <person name="Gharbi K."/>
            <person name="Hall N."/>
            <person name="Watson M."/>
            <person name="Adriaenssens E.M."/>
            <person name="Foster-Nyarko E."/>
            <person name="Jarju S."/>
            <person name="Secka A."/>
            <person name="Antonio M."/>
            <person name="Oren A."/>
            <person name="Chaudhuri R.R."/>
            <person name="La Ragione R."/>
            <person name="Hildebrand F."/>
            <person name="Pallen M.J."/>
        </authorList>
    </citation>
    <scope>NUCLEOTIDE SEQUENCE</scope>
    <source>
        <strain evidence="5">ChiHjej8B7-3636</strain>
    </source>
</reference>
<dbReference type="SUPFAM" id="SSF54211">
    <property type="entry name" value="Ribosomal protein S5 domain 2-like"/>
    <property type="match status" value="1"/>
</dbReference>
<dbReference type="InterPro" id="IPR004482">
    <property type="entry name" value="Mg_chelat-rel"/>
</dbReference>
<evidence type="ECO:0000256" key="2">
    <source>
        <dbReference type="ARBA" id="ARBA00022741"/>
    </source>
</evidence>
<evidence type="ECO:0000259" key="4">
    <source>
        <dbReference type="PROSITE" id="PS50051"/>
    </source>
</evidence>
<dbReference type="InterPro" id="IPR020568">
    <property type="entry name" value="Ribosomal_Su5_D2-typ_SF"/>
</dbReference>
<dbReference type="GO" id="GO:0005524">
    <property type="term" value="F:ATP binding"/>
    <property type="evidence" value="ECO:0007669"/>
    <property type="project" value="UniProtKB-KW"/>
</dbReference>
<dbReference type="GO" id="GO:0003677">
    <property type="term" value="F:DNA binding"/>
    <property type="evidence" value="ECO:0007669"/>
    <property type="project" value="InterPro"/>
</dbReference>
<evidence type="ECO:0000256" key="1">
    <source>
        <dbReference type="ARBA" id="ARBA00006354"/>
    </source>
</evidence>
<dbReference type="InterPro" id="IPR001208">
    <property type="entry name" value="MCM_dom"/>
</dbReference>
<proteinExistence type="inferred from homology"/>